<sequence length="139" mass="14239">PGAPVRAAPSAAASVPPLPAPLVGLQPDAVSHKLLVAMYVAARRADDAHEIGKALLDAAAADSSAPRPAYETLTAVVHALAKAKRLDDGVAFAERIAASGYTLHLRHVRSLNSALNHAQDGAALARLHAICATPDPIRG</sequence>
<dbReference type="RefSeq" id="XP_013752880.1">
    <property type="nucleotide sequence ID" value="XM_013897426.1"/>
</dbReference>
<name>A0A0L0DWA4_THETB</name>
<evidence type="ECO:0000313" key="1">
    <source>
        <dbReference type="EMBL" id="KNC55798.1"/>
    </source>
</evidence>
<dbReference type="EMBL" id="GL349504">
    <property type="protein sequence ID" value="KNC55798.1"/>
    <property type="molecule type" value="Genomic_DNA"/>
</dbReference>
<protein>
    <submittedName>
        <fullName evidence="1">Uncharacterized protein</fullName>
    </submittedName>
</protein>
<proteinExistence type="predicted"/>
<feature type="non-terminal residue" evidence="1">
    <location>
        <position position="1"/>
    </location>
</feature>
<gene>
    <name evidence="1" type="ORF">AMSG_11233</name>
</gene>
<dbReference type="InterPro" id="IPR011990">
    <property type="entry name" value="TPR-like_helical_dom_sf"/>
</dbReference>
<organism evidence="1 2">
    <name type="scientific">Thecamonas trahens ATCC 50062</name>
    <dbReference type="NCBI Taxonomy" id="461836"/>
    <lineage>
        <taxon>Eukaryota</taxon>
        <taxon>Apusozoa</taxon>
        <taxon>Apusomonadida</taxon>
        <taxon>Apusomonadidae</taxon>
        <taxon>Thecamonas</taxon>
    </lineage>
</organism>
<dbReference type="Gene3D" id="1.25.40.10">
    <property type="entry name" value="Tetratricopeptide repeat domain"/>
    <property type="match status" value="1"/>
</dbReference>
<reference evidence="1 2" key="1">
    <citation type="submission" date="2010-05" db="EMBL/GenBank/DDBJ databases">
        <title>The Genome Sequence of Thecamonas trahens ATCC 50062.</title>
        <authorList>
            <consortium name="The Broad Institute Genome Sequencing Platform"/>
            <person name="Russ C."/>
            <person name="Cuomo C."/>
            <person name="Shea T."/>
            <person name="Young S.K."/>
            <person name="Zeng Q."/>
            <person name="Koehrsen M."/>
            <person name="Haas B."/>
            <person name="Borodovsky M."/>
            <person name="Guigo R."/>
            <person name="Alvarado L."/>
            <person name="Berlin A."/>
            <person name="Bochicchio J."/>
            <person name="Borenstein D."/>
            <person name="Chapman S."/>
            <person name="Chen Z."/>
            <person name="Freedman E."/>
            <person name="Gellesch M."/>
            <person name="Goldberg J."/>
            <person name="Griggs A."/>
            <person name="Gujja S."/>
            <person name="Heilman E."/>
            <person name="Heiman D."/>
            <person name="Hepburn T."/>
            <person name="Howarth C."/>
            <person name="Jen D."/>
            <person name="Larson L."/>
            <person name="Mehta T."/>
            <person name="Park D."/>
            <person name="Pearson M."/>
            <person name="Roberts A."/>
            <person name="Saif S."/>
            <person name="Shenoy N."/>
            <person name="Sisk P."/>
            <person name="Stolte C."/>
            <person name="Sykes S."/>
            <person name="Thomson T."/>
            <person name="Walk T."/>
            <person name="White J."/>
            <person name="Yandava C."/>
            <person name="Burger G."/>
            <person name="Gray M.W."/>
            <person name="Holland P.W.H."/>
            <person name="King N."/>
            <person name="Lang F.B.F."/>
            <person name="Roger A.J."/>
            <person name="Ruiz-Trillo I."/>
            <person name="Lander E."/>
            <person name="Nusbaum C."/>
        </authorList>
    </citation>
    <scope>NUCLEOTIDE SEQUENCE [LARGE SCALE GENOMIC DNA]</scope>
    <source>
        <strain evidence="1 2">ATCC 50062</strain>
    </source>
</reference>
<dbReference type="AlphaFoldDB" id="A0A0L0DWA4"/>
<keyword evidence="2" id="KW-1185">Reference proteome</keyword>
<evidence type="ECO:0000313" key="2">
    <source>
        <dbReference type="Proteomes" id="UP000054408"/>
    </source>
</evidence>
<dbReference type="Proteomes" id="UP000054408">
    <property type="component" value="Unassembled WGS sequence"/>
</dbReference>
<dbReference type="GeneID" id="25569262"/>
<accession>A0A0L0DWA4</accession>